<evidence type="ECO:0000313" key="5">
    <source>
        <dbReference type="EMBL" id="OCC16272.1"/>
    </source>
</evidence>
<comment type="caution">
    <text evidence="5">The sequence shown here is derived from an EMBL/GenBank/DDBJ whole genome shotgun (WGS) entry which is preliminary data.</text>
</comment>
<reference evidence="5 6" key="1">
    <citation type="submission" date="2016-06" db="EMBL/GenBank/DDBJ databases">
        <title>Respiratory ammonification of nitrate coupled to the oxidation of elemental sulfur in deep-sea autotrophic thermophilic bacteria.</title>
        <authorList>
            <person name="Slobodkina G.B."/>
            <person name="Mardanov A.V."/>
            <person name="Ravin N.V."/>
            <person name="Frolova A.A."/>
            <person name="Viryasiv M.B."/>
            <person name="Chernyh N.A."/>
            <person name="Bonch-Osmolovskaya E.A."/>
            <person name="Slobodkin A.I."/>
        </authorList>
    </citation>
    <scope>NUCLEOTIDE SEQUENCE [LARGE SCALE GENOMIC DNA]</scope>
    <source>
        <strain evidence="5 6">S69</strain>
    </source>
</reference>
<dbReference type="InterPro" id="IPR004300">
    <property type="entry name" value="Glyco_hydro_57_N"/>
</dbReference>
<dbReference type="OrthoDB" id="9759321at2"/>
<dbReference type="GO" id="GO:0005975">
    <property type="term" value="P:carbohydrate metabolic process"/>
    <property type="evidence" value="ECO:0007669"/>
    <property type="project" value="InterPro"/>
</dbReference>
<dbReference type="InterPro" id="IPR052046">
    <property type="entry name" value="GH57_Enzymes"/>
</dbReference>
<sequence>MKRLFGKSPNGLWPSEGSVCPELIPLVREAGFKWMATDEGILKRSIGHVSDPNLFEPYYAEYKDYSIPIVFRHHELSDLIGFVYHKTDTEIAIRDFHSRLKEILEHCKRHSRPPLCAIILDGENPWEYYQDGGQHLLTGIYNEISKDPEIQFVTITEYLEEYPPTKTIKQLYTGSWINSDFSIWIGGKEENTAWEELLSARSALSNEEGTHTKDPSILAEAREWIYAAEGSDWFWWYGDQFHSDFALLFDSLFRSYLKRVYETIGQPWPSSLDTPIKREKAVSLVKEPMGFIDPEIDGRLSFYWEWSGAGSLEASTLTSMYKPVYYIKEVLYGFNLNSLFLKVSPYENPDRWHRESLKIVVNIRGERVVKFALKFSAKEGEPHQRYEIFVDGQKKNCEDVGVRYGFHDILELGLPFALLGRGEGEELDFFVEVFRDGVAVERWPEVGAVGVRVPDKDFENRLWLI</sequence>
<evidence type="ECO:0000313" key="6">
    <source>
        <dbReference type="Proteomes" id="UP000093080"/>
    </source>
</evidence>
<dbReference type="Pfam" id="PF03065">
    <property type="entry name" value="Glyco_hydro_57"/>
    <property type="match status" value="1"/>
</dbReference>
<dbReference type="STRING" id="1156395.DBT_0089"/>
<keyword evidence="6" id="KW-1185">Reference proteome</keyword>
<evidence type="ECO:0000256" key="1">
    <source>
        <dbReference type="ARBA" id="ARBA00006821"/>
    </source>
</evidence>
<dbReference type="Proteomes" id="UP000093080">
    <property type="component" value="Unassembled WGS sequence"/>
</dbReference>
<dbReference type="SUPFAM" id="SSF88713">
    <property type="entry name" value="Glycoside hydrolase/deacetylase"/>
    <property type="match status" value="1"/>
</dbReference>
<dbReference type="PANTHER" id="PTHR36306">
    <property type="entry name" value="ALPHA-AMYLASE-RELATED-RELATED"/>
    <property type="match status" value="1"/>
</dbReference>
<proteinExistence type="inferred from homology"/>
<dbReference type="PANTHER" id="PTHR36306:SF1">
    <property type="entry name" value="ALPHA-AMYLASE-RELATED"/>
    <property type="match status" value="1"/>
</dbReference>
<keyword evidence="2 3" id="KW-0119">Carbohydrate metabolism</keyword>
<gene>
    <name evidence="5" type="ORF">DBT_0089</name>
</gene>
<comment type="similarity">
    <text evidence="1 3">Belongs to the glycosyl hydrolase 57 family.</text>
</comment>
<dbReference type="EMBL" id="MAGO01000001">
    <property type="protein sequence ID" value="OCC16272.1"/>
    <property type="molecule type" value="Genomic_DNA"/>
</dbReference>
<evidence type="ECO:0000259" key="4">
    <source>
        <dbReference type="Pfam" id="PF03065"/>
    </source>
</evidence>
<evidence type="ECO:0000256" key="3">
    <source>
        <dbReference type="RuleBase" id="RU361196"/>
    </source>
</evidence>
<dbReference type="RefSeq" id="WP_067615339.1">
    <property type="nucleotide sequence ID" value="NZ_MAGO01000001.1"/>
</dbReference>
<dbReference type="AlphaFoldDB" id="A0A1B9F8N8"/>
<organism evidence="5 6">
    <name type="scientific">Dissulfuribacter thermophilus</name>
    <dbReference type="NCBI Taxonomy" id="1156395"/>
    <lineage>
        <taxon>Bacteria</taxon>
        <taxon>Pseudomonadati</taxon>
        <taxon>Thermodesulfobacteriota</taxon>
        <taxon>Dissulfuribacteria</taxon>
        <taxon>Dissulfuribacterales</taxon>
        <taxon>Dissulfuribacteraceae</taxon>
        <taxon>Dissulfuribacter</taxon>
    </lineage>
</organism>
<dbReference type="InterPro" id="IPR011330">
    <property type="entry name" value="Glyco_hydro/deAcase_b/a-brl"/>
</dbReference>
<dbReference type="InterPro" id="IPR027291">
    <property type="entry name" value="Glyco_hydro_38_N_sf"/>
</dbReference>
<protein>
    <recommendedName>
        <fullName evidence="4">Glycoside hydrolase family 57 N-terminal domain-containing protein</fullName>
    </recommendedName>
</protein>
<name>A0A1B9F8N8_9BACT</name>
<accession>A0A1B9F8N8</accession>
<dbReference type="Gene3D" id="3.20.110.10">
    <property type="entry name" value="Glycoside hydrolase 38, N terminal domain"/>
    <property type="match status" value="1"/>
</dbReference>
<evidence type="ECO:0000256" key="2">
    <source>
        <dbReference type="ARBA" id="ARBA00023277"/>
    </source>
</evidence>
<dbReference type="GO" id="GO:0003824">
    <property type="term" value="F:catalytic activity"/>
    <property type="evidence" value="ECO:0007669"/>
    <property type="project" value="InterPro"/>
</dbReference>
<feature type="domain" description="Glycoside hydrolase family 57 N-terminal" evidence="4">
    <location>
        <begin position="1"/>
        <end position="169"/>
    </location>
</feature>